<reference evidence="1" key="1">
    <citation type="submission" date="2019-03" db="EMBL/GenBank/DDBJ databases">
        <title>WGS assembly of Setaria viridis.</title>
        <authorList>
            <person name="Huang P."/>
            <person name="Jenkins J."/>
            <person name="Grimwood J."/>
            <person name="Barry K."/>
            <person name="Healey A."/>
            <person name="Mamidi S."/>
            <person name="Sreedasyam A."/>
            <person name="Shu S."/>
            <person name="Feldman M."/>
            <person name="Wu J."/>
            <person name="Yu Y."/>
            <person name="Chen C."/>
            <person name="Johnson J."/>
            <person name="Rokhsar D."/>
            <person name="Baxter I."/>
            <person name="Schmutz J."/>
            <person name="Brutnell T."/>
            <person name="Kellogg E."/>
        </authorList>
    </citation>
    <scope>NUCLEOTIDE SEQUENCE [LARGE SCALE GENOMIC DNA]</scope>
</reference>
<gene>
    <name evidence="1" type="ORF">SEVIR_2G306601v2</name>
</gene>
<sequence>MYVSIFFYVSKIVLRYGNGTPNLLPSAVYTVQCPLSATREVEQHVSSSLVAVLTL</sequence>
<name>A0A4V6DBL0_SETVI</name>
<dbReference type="AlphaFoldDB" id="A0A4V6DBL0"/>
<protein>
    <submittedName>
        <fullName evidence="1">Uncharacterized protein</fullName>
    </submittedName>
</protein>
<dbReference type="Gramene" id="TKW34426">
    <property type="protein sequence ID" value="TKW34426"/>
    <property type="gene ID" value="SEVIR_2G306601v2"/>
</dbReference>
<dbReference type="EMBL" id="CM016553">
    <property type="protein sequence ID" value="TKW34426.1"/>
    <property type="molecule type" value="Genomic_DNA"/>
</dbReference>
<evidence type="ECO:0000313" key="1">
    <source>
        <dbReference type="EMBL" id="TKW34426.1"/>
    </source>
</evidence>
<dbReference type="Proteomes" id="UP000298652">
    <property type="component" value="Chromosome 2"/>
</dbReference>
<proteinExistence type="predicted"/>
<keyword evidence="2" id="KW-1185">Reference proteome</keyword>
<evidence type="ECO:0000313" key="2">
    <source>
        <dbReference type="Proteomes" id="UP000298652"/>
    </source>
</evidence>
<organism evidence="1 2">
    <name type="scientific">Setaria viridis</name>
    <name type="common">Green bristlegrass</name>
    <name type="synonym">Setaria italica subsp. viridis</name>
    <dbReference type="NCBI Taxonomy" id="4556"/>
    <lineage>
        <taxon>Eukaryota</taxon>
        <taxon>Viridiplantae</taxon>
        <taxon>Streptophyta</taxon>
        <taxon>Embryophyta</taxon>
        <taxon>Tracheophyta</taxon>
        <taxon>Spermatophyta</taxon>
        <taxon>Magnoliopsida</taxon>
        <taxon>Liliopsida</taxon>
        <taxon>Poales</taxon>
        <taxon>Poaceae</taxon>
        <taxon>PACMAD clade</taxon>
        <taxon>Panicoideae</taxon>
        <taxon>Panicodae</taxon>
        <taxon>Paniceae</taxon>
        <taxon>Cenchrinae</taxon>
        <taxon>Setaria</taxon>
    </lineage>
</organism>
<accession>A0A4V6DBL0</accession>